<dbReference type="EMBL" id="KV419418">
    <property type="protein sequence ID" value="KZS90921.1"/>
    <property type="molecule type" value="Genomic_DNA"/>
</dbReference>
<organism evidence="3 4">
    <name type="scientific">Sistotremastrum niveocremeum HHB9708</name>
    <dbReference type="NCBI Taxonomy" id="1314777"/>
    <lineage>
        <taxon>Eukaryota</taxon>
        <taxon>Fungi</taxon>
        <taxon>Dikarya</taxon>
        <taxon>Basidiomycota</taxon>
        <taxon>Agaricomycotina</taxon>
        <taxon>Agaricomycetes</taxon>
        <taxon>Sistotremastrales</taxon>
        <taxon>Sistotremastraceae</taxon>
        <taxon>Sertulicium</taxon>
        <taxon>Sertulicium niveocremeum</taxon>
    </lineage>
</organism>
<keyword evidence="2" id="KW-0472">Membrane</keyword>
<feature type="compositionally biased region" description="Polar residues" evidence="1">
    <location>
        <begin position="1"/>
        <end position="46"/>
    </location>
</feature>
<feature type="transmembrane region" description="Helical" evidence="2">
    <location>
        <begin position="256"/>
        <end position="278"/>
    </location>
</feature>
<accession>A0A164RV98</accession>
<feature type="region of interest" description="Disordered" evidence="1">
    <location>
        <begin position="1"/>
        <end position="60"/>
    </location>
</feature>
<evidence type="ECO:0000313" key="3">
    <source>
        <dbReference type="EMBL" id="KZS90921.1"/>
    </source>
</evidence>
<proteinExistence type="predicted"/>
<dbReference type="Proteomes" id="UP000076722">
    <property type="component" value="Unassembled WGS sequence"/>
</dbReference>
<evidence type="ECO:0000256" key="2">
    <source>
        <dbReference type="SAM" id="Phobius"/>
    </source>
</evidence>
<name>A0A164RV98_9AGAM</name>
<evidence type="ECO:0000313" key="4">
    <source>
        <dbReference type="Proteomes" id="UP000076722"/>
    </source>
</evidence>
<protein>
    <recommendedName>
        <fullName evidence="5">Transmembrane protein</fullName>
    </recommendedName>
</protein>
<reference evidence="3 4" key="1">
    <citation type="journal article" date="2016" name="Mol. Biol. Evol.">
        <title>Comparative Genomics of Early-Diverging Mushroom-Forming Fungi Provides Insights into the Origins of Lignocellulose Decay Capabilities.</title>
        <authorList>
            <person name="Nagy L.G."/>
            <person name="Riley R."/>
            <person name="Tritt A."/>
            <person name="Adam C."/>
            <person name="Daum C."/>
            <person name="Floudas D."/>
            <person name="Sun H."/>
            <person name="Yadav J.S."/>
            <person name="Pangilinan J."/>
            <person name="Larsson K.H."/>
            <person name="Matsuura K."/>
            <person name="Barry K."/>
            <person name="Labutti K."/>
            <person name="Kuo R."/>
            <person name="Ohm R.A."/>
            <person name="Bhattacharya S.S."/>
            <person name="Shirouzu T."/>
            <person name="Yoshinaga Y."/>
            <person name="Martin F.M."/>
            <person name="Grigoriev I.V."/>
            <person name="Hibbett D.S."/>
        </authorList>
    </citation>
    <scope>NUCLEOTIDE SEQUENCE [LARGE SCALE GENOMIC DNA]</scope>
    <source>
        <strain evidence="3 4">HHB9708</strain>
    </source>
</reference>
<gene>
    <name evidence="3" type="ORF">SISNIDRAFT_487935</name>
</gene>
<evidence type="ECO:0008006" key="5">
    <source>
        <dbReference type="Google" id="ProtNLM"/>
    </source>
</evidence>
<keyword evidence="4" id="KW-1185">Reference proteome</keyword>
<feature type="transmembrane region" description="Helical" evidence="2">
    <location>
        <begin position="228"/>
        <end position="250"/>
    </location>
</feature>
<dbReference type="AlphaFoldDB" id="A0A164RV98"/>
<keyword evidence="2" id="KW-1133">Transmembrane helix</keyword>
<evidence type="ECO:0000256" key="1">
    <source>
        <dbReference type="SAM" id="MobiDB-lite"/>
    </source>
</evidence>
<sequence>MRSPQTSAKSPLNASSQSKIQSPKTSSIYAIPTRTNSSSDIPSSTLRSRKKSATQSLYSRAPTSLKLSASDLTPDISAREALKQIQEGLQDLRDKFEDWKSTKPKRRKVSDPKAEKLFLIIDILHNDAEAARETTAKVIASHTAFAQIFENVLSNASESSKPRLFRDPDEERIELMKQVADDIHRYTAVLEDRIEHIRTGASNLEQHVRDMEKSSSKRNPWPSRIAAFVKYALSICSIVLAIATPILALFPGCGLVLSAAAGASSAAAAAASVAAGCIEKRLKKLTPVEELIQKRIPQEMLQIHRNLQAFPAYQNILLAEITVQSGQAVRMASREELADSQEQWSSHLAELQTLDNDSTG</sequence>
<keyword evidence="2" id="KW-0812">Transmembrane</keyword>